<comment type="catalytic activity">
    <reaction evidence="1">
        <text>2 catechol + O2 = 2 1,2-benzoquinone + 2 H2O</text>
        <dbReference type="Rhea" id="RHEA:21632"/>
        <dbReference type="ChEBI" id="CHEBI:15377"/>
        <dbReference type="ChEBI" id="CHEBI:15379"/>
        <dbReference type="ChEBI" id="CHEBI:17253"/>
        <dbReference type="ChEBI" id="CHEBI:18135"/>
        <dbReference type="EC" id="1.10.3.1"/>
    </reaction>
</comment>
<comment type="cofactor">
    <cofactor evidence="11">
        <name>Cu(2+)</name>
        <dbReference type="ChEBI" id="CHEBI:29036"/>
    </cofactor>
    <text evidence="11">Binds 2 copper ions per subunit.</text>
</comment>
<evidence type="ECO:0000256" key="12">
    <source>
        <dbReference type="PIRSR" id="PIRSR000290-2"/>
    </source>
</evidence>
<evidence type="ECO:0000256" key="6">
    <source>
        <dbReference type="ARBA" id="ARBA00022723"/>
    </source>
</evidence>
<feature type="binding site" evidence="11">
    <location>
        <position position="324"/>
    </location>
    <ligand>
        <name>Cu cation</name>
        <dbReference type="ChEBI" id="CHEBI:23378"/>
        <label>B</label>
    </ligand>
</feature>
<feature type="disulfide bond" evidence="12">
    <location>
        <begin position="99"/>
        <end position="167"/>
    </location>
</feature>
<feature type="binding site" evidence="11">
    <location>
        <position position="354"/>
    </location>
    <ligand>
        <name>Cu cation</name>
        <dbReference type="ChEBI" id="CHEBI:23378"/>
        <label>B</label>
    </ligand>
</feature>
<evidence type="ECO:0000313" key="15">
    <source>
        <dbReference type="EMBL" id="CAH9118669.1"/>
    </source>
</evidence>
<dbReference type="InterPro" id="IPR022740">
    <property type="entry name" value="Polyphenol_oxidase_C"/>
</dbReference>
<accession>A0AAV0E6W5</accession>
<dbReference type="PANTHER" id="PTHR11474">
    <property type="entry name" value="TYROSINASE FAMILY MEMBER"/>
    <property type="match status" value="1"/>
</dbReference>
<dbReference type="EMBL" id="CAMAPF010000913">
    <property type="protein sequence ID" value="CAH9118669.1"/>
    <property type="molecule type" value="Genomic_DNA"/>
</dbReference>
<proteinExistence type="inferred from homology"/>
<evidence type="ECO:0000259" key="14">
    <source>
        <dbReference type="PROSITE" id="PS00497"/>
    </source>
</evidence>
<dbReference type="Proteomes" id="UP001152523">
    <property type="component" value="Unassembled WGS sequence"/>
</dbReference>
<dbReference type="PANTHER" id="PTHR11474:SF76">
    <property type="entry name" value="SHKT DOMAIN-CONTAINING PROTEIN"/>
    <property type="match status" value="1"/>
</dbReference>
<feature type="cross-link" description="2'-(S-cysteinyl)-histidine (Cys-His)" evidence="13">
    <location>
        <begin position="170"/>
        <end position="187"/>
    </location>
</feature>
<evidence type="ECO:0000313" key="16">
    <source>
        <dbReference type="Proteomes" id="UP001152523"/>
    </source>
</evidence>
<evidence type="ECO:0000256" key="8">
    <source>
        <dbReference type="ARBA" id="ARBA00023002"/>
    </source>
</evidence>
<evidence type="ECO:0000256" key="5">
    <source>
        <dbReference type="ARBA" id="ARBA00012298"/>
    </source>
</evidence>
<evidence type="ECO:0000256" key="11">
    <source>
        <dbReference type="PIRSR" id="PIRSR000290-1"/>
    </source>
</evidence>
<dbReference type="PRINTS" id="PR00092">
    <property type="entry name" value="TYROSINASE"/>
</dbReference>
<dbReference type="InterPro" id="IPR016213">
    <property type="entry name" value="Polyphenol_oxidase"/>
</dbReference>
<dbReference type="InterPro" id="IPR022739">
    <property type="entry name" value="Polyphenol_oxidase_cen"/>
</dbReference>
<dbReference type="PIRSF" id="PIRSF000290">
    <property type="entry name" value="PPO_plant"/>
    <property type="match status" value="1"/>
</dbReference>
<comment type="function">
    <text evidence="2">Catalyzes the oxidation of mono- and o-diphenols to o-diquinones.</text>
</comment>
<dbReference type="GO" id="GO:0009543">
    <property type="term" value="C:chloroplast thylakoid lumen"/>
    <property type="evidence" value="ECO:0007669"/>
    <property type="project" value="UniProtKB-SubCell"/>
</dbReference>
<evidence type="ECO:0000256" key="13">
    <source>
        <dbReference type="PIRSR" id="PIRSR000290-3"/>
    </source>
</evidence>
<dbReference type="InterPro" id="IPR050316">
    <property type="entry name" value="Tyrosinase/Hemocyanin"/>
</dbReference>
<feature type="binding site" evidence="11">
    <location>
        <position position="187"/>
    </location>
    <ligand>
        <name>Cu cation</name>
        <dbReference type="ChEBI" id="CHEBI:23378"/>
        <label>A</label>
    </ligand>
</feature>
<gene>
    <name evidence="15" type="ORF">CEPIT_LOCUS22340</name>
</gene>
<keyword evidence="10 12" id="KW-1015">Disulfide bond</keyword>
<organism evidence="15 16">
    <name type="scientific">Cuscuta epithymum</name>
    <dbReference type="NCBI Taxonomy" id="186058"/>
    <lineage>
        <taxon>Eukaryota</taxon>
        <taxon>Viridiplantae</taxon>
        <taxon>Streptophyta</taxon>
        <taxon>Embryophyta</taxon>
        <taxon>Tracheophyta</taxon>
        <taxon>Spermatophyta</taxon>
        <taxon>Magnoliopsida</taxon>
        <taxon>eudicotyledons</taxon>
        <taxon>Gunneridae</taxon>
        <taxon>Pentapetalae</taxon>
        <taxon>asterids</taxon>
        <taxon>lamiids</taxon>
        <taxon>Solanales</taxon>
        <taxon>Convolvulaceae</taxon>
        <taxon>Cuscuteae</taxon>
        <taxon>Cuscuta</taxon>
        <taxon>Cuscuta subgen. Cuscuta</taxon>
    </lineage>
</organism>
<feature type="binding site" evidence="11">
    <location>
        <position position="166"/>
    </location>
    <ligand>
        <name>Cu cation</name>
        <dbReference type="ChEBI" id="CHEBI:23378"/>
        <label>A</label>
    </ligand>
</feature>
<evidence type="ECO:0000256" key="9">
    <source>
        <dbReference type="ARBA" id="ARBA00023008"/>
    </source>
</evidence>
<evidence type="ECO:0000256" key="2">
    <source>
        <dbReference type="ARBA" id="ARBA00002400"/>
    </source>
</evidence>
<keyword evidence="7" id="KW-0883">Thioether bond</keyword>
<dbReference type="Pfam" id="PF12143">
    <property type="entry name" value="PPO1_KFDV"/>
    <property type="match status" value="1"/>
</dbReference>
<dbReference type="Gene3D" id="1.10.1280.10">
    <property type="entry name" value="Di-copper center containing domain from catechol oxidase"/>
    <property type="match status" value="1"/>
</dbReference>
<keyword evidence="16" id="KW-1185">Reference proteome</keyword>
<evidence type="ECO:0000256" key="10">
    <source>
        <dbReference type="ARBA" id="ARBA00023157"/>
    </source>
</evidence>
<evidence type="ECO:0000256" key="7">
    <source>
        <dbReference type="ARBA" id="ARBA00022784"/>
    </source>
</evidence>
<sequence length="596" mass="67439">MACVSFFSSTTTTPNVSHFAPQTRRRLHVVACNGNAAGEEKRHLDAGGCKFDRRNMLVGLGGLYGYGALTNPLAFAEPISAWKCGPAQLPKYVDQSLNCCPPLTGGEANIVDFKFPRGPTTMRVRPAAHVAADDEAYVDKFTRAVDLMKALPDDDPRSFRQQANIHCAYCNGGYNQGGFPEQEFQIHSSWLFFPFHRCYLYFFERILGKLIDDPTFAMPFWNWDHPAGMTMPAMYTQDPKSPLYNSFRDAKHQPPNIVDLDWNGTDKDMLSNEELVSYNLTTMYRTMVSLGRTTSKFYGSPYRAGDEPNPGAGSLELSPHSSVHFWTGDRTQPLGEDMGSFYAAGRDMLFYAHHGNIDRMWCVWKNLGGGHRRDFCDPDWLDTSFIFYDENAQMVRIKVRDCLDSKDLGYVFQDVEIPWTNYRPTPRVSRVLRTKNKLSRDRMTGQGGFMLIWHPGTLDKVVKAMVRRPIRKKKRSQKYMGDANENKEEEETLLIEGIELEKDIFVKFDVLINDESVSATPMDTEFAGSFVSVPHGGHHKHDRKIIKTNLRLSLNELLEDLGVDADNDECVLVTIVPRAGCEAVKIGSVKIVLEDD</sequence>
<dbReference type="GO" id="GO:0046872">
    <property type="term" value="F:metal ion binding"/>
    <property type="evidence" value="ECO:0007669"/>
    <property type="project" value="UniProtKB-KW"/>
</dbReference>
<dbReference type="EC" id="1.10.3.1" evidence="5"/>
<comment type="subcellular location">
    <subcellularLocation>
        <location evidence="3">Plastid</location>
        <location evidence="3">Chloroplast thylakoid lumen</location>
    </subcellularLocation>
</comment>
<evidence type="ECO:0000256" key="4">
    <source>
        <dbReference type="ARBA" id="ARBA00009928"/>
    </source>
</evidence>
<feature type="binding site" evidence="11">
    <location>
        <position position="196"/>
    </location>
    <ligand>
        <name>Cu cation</name>
        <dbReference type="ChEBI" id="CHEBI:23378"/>
        <label>A</label>
    </ligand>
</feature>
<evidence type="ECO:0000256" key="1">
    <source>
        <dbReference type="ARBA" id="ARBA00001628"/>
    </source>
</evidence>
<feature type="disulfide bond" evidence="12">
    <location>
        <begin position="84"/>
        <end position="100"/>
    </location>
</feature>
<keyword evidence="6 11" id="KW-0479">Metal-binding</keyword>
<dbReference type="GO" id="GO:0046148">
    <property type="term" value="P:pigment biosynthetic process"/>
    <property type="evidence" value="ECO:0007669"/>
    <property type="project" value="InterPro"/>
</dbReference>
<name>A0AAV0E6W5_9ASTE</name>
<feature type="domain" description="Tyrosinase copper-binding" evidence="14">
    <location>
        <begin position="187"/>
        <end position="204"/>
    </location>
</feature>
<feature type="binding site" evidence="11">
    <location>
        <position position="320"/>
    </location>
    <ligand>
        <name>Cu cation</name>
        <dbReference type="ChEBI" id="CHEBI:23378"/>
        <label>B</label>
    </ligand>
</feature>
<reference evidence="15" key="1">
    <citation type="submission" date="2022-07" db="EMBL/GenBank/DDBJ databases">
        <authorList>
            <person name="Macas J."/>
            <person name="Novak P."/>
            <person name="Neumann P."/>
        </authorList>
    </citation>
    <scope>NUCLEOTIDE SEQUENCE</scope>
</reference>
<dbReference type="AlphaFoldDB" id="A0AAV0E6W5"/>
<dbReference type="PROSITE" id="PS00497">
    <property type="entry name" value="TYROSINASE_1"/>
    <property type="match status" value="1"/>
</dbReference>
<keyword evidence="9 11" id="KW-0186">Copper</keyword>
<evidence type="ECO:0000256" key="3">
    <source>
        <dbReference type="ARBA" id="ARBA00004456"/>
    </source>
</evidence>
<protein>
    <recommendedName>
        <fullName evidence="5">catechol oxidase</fullName>
        <ecNumber evidence="5">1.10.3.1</ecNumber>
    </recommendedName>
</protein>
<comment type="caution">
    <text evidence="15">The sequence shown here is derived from an EMBL/GenBank/DDBJ whole genome shotgun (WGS) entry which is preliminary data.</text>
</comment>
<dbReference type="GO" id="GO:0004097">
    <property type="term" value="F:catechol oxidase activity"/>
    <property type="evidence" value="ECO:0007669"/>
    <property type="project" value="UniProtKB-EC"/>
</dbReference>
<dbReference type="InterPro" id="IPR008922">
    <property type="entry name" value="Di-copper_centre_dom_sf"/>
</dbReference>
<dbReference type="InterPro" id="IPR002227">
    <property type="entry name" value="Tyrosinase_Cu-bd"/>
</dbReference>
<dbReference type="Pfam" id="PF00264">
    <property type="entry name" value="Tyrosinase"/>
    <property type="match status" value="1"/>
</dbReference>
<keyword evidence="8" id="KW-0560">Oxidoreductase</keyword>
<dbReference type="Pfam" id="PF12142">
    <property type="entry name" value="PPO1_DWL"/>
    <property type="match status" value="1"/>
</dbReference>
<dbReference type="SUPFAM" id="SSF48056">
    <property type="entry name" value="Di-copper centre-containing domain"/>
    <property type="match status" value="1"/>
</dbReference>
<comment type="similarity">
    <text evidence="4">Belongs to the tyrosinase family.</text>
</comment>